<dbReference type="GO" id="GO:0022857">
    <property type="term" value="F:transmembrane transporter activity"/>
    <property type="evidence" value="ECO:0007669"/>
    <property type="project" value="InterPro"/>
</dbReference>
<sequence>MSGSEEHREKSDALTLQLSRASTLVERPSNTTAPHQFFEGREFYDPHAAWTPQEESRVKLKTDIRLLGWLSVMFFGMQLDDTSMSNAQADNILHDLGFTMTEYGNGMMIFRICFLISGLPGQLIAMRYGHRYLFPGLMCVWGAVSMAQAWMGNETGFYVTRALIGTCEGAFGPMAVMFLADFYTNTELAFRIAILASGVNIAKALTSLEAAGILKMRGVADRPGWFWLFLINGLLIFLIGLMGMFYLPAGPTRTQGVFWRKPWFTNREQVIIINRLLRDDPSKGTMGTKTRTSVRDVWDTLRDPALIGFWVCASIIYIPRSPVSLYLVLNLRQLGFSKFASSVLTIPSDFLRVITMLALTRSSGHFKENAFHCMLPPLLDIPLFTTLLLLPSHGYAWARFAILTLIIGAPNSHPIITSWIACNSFDPKKRGIAIALFSTIHEIGSVAAAQIYREKDKPYYYQGNKVLVSICAAAVVATLLHREALRHINRKKQRAWKNLSEVEQRDYDQNKGHSIGNKSLTFRFPY</sequence>
<dbReference type="InterPro" id="IPR020846">
    <property type="entry name" value="MFS_dom"/>
</dbReference>
<dbReference type="Pfam" id="PF07690">
    <property type="entry name" value="MFS_1"/>
    <property type="match status" value="1"/>
</dbReference>
<dbReference type="AlphaFoldDB" id="A0A074YEK4"/>
<dbReference type="OMA" id="TADAPHY"/>
<protein>
    <recommendedName>
        <fullName evidence="7">Major facilitator superfamily (MFS) profile domain-containing protein</fullName>
    </recommendedName>
</protein>
<organism evidence="8 9">
    <name type="scientific">Aureobasidium subglaciale (strain EXF-2481)</name>
    <name type="common">Aureobasidium pullulans var. subglaciale</name>
    <dbReference type="NCBI Taxonomy" id="1043005"/>
    <lineage>
        <taxon>Eukaryota</taxon>
        <taxon>Fungi</taxon>
        <taxon>Dikarya</taxon>
        <taxon>Ascomycota</taxon>
        <taxon>Pezizomycotina</taxon>
        <taxon>Dothideomycetes</taxon>
        <taxon>Dothideomycetidae</taxon>
        <taxon>Dothideales</taxon>
        <taxon>Saccotheciaceae</taxon>
        <taxon>Aureobasidium</taxon>
    </lineage>
</organism>
<keyword evidence="5 6" id="KW-0472">Membrane</keyword>
<feature type="transmembrane region" description="Helical" evidence="6">
    <location>
        <begin position="301"/>
        <end position="319"/>
    </location>
</feature>
<dbReference type="PANTHER" id="PTHR43791:SF60">
    <property type="entry name" value="TRANSPORTER, PUTATIVE (AFU_ORTHOLOGUE AFUA_1G17160)-RELATED"/>
    <property type="match status" value="1"/>
</dbReference>
<dbReference type="OrthoDB" id="3896458at2759"/>
<feature type="transmembrane region" description="Helical" evidence="6">
    <location>
        <begin position="225"/>
        <end position="247"/>
    </location>
</feature>
<dbReference type="FunFam" id="1.20.1250.20:FF:000106">
    <property type="entry name" value="MFS transporter, putative"/>
    <property type="match status" value="1"/>
</dbReference>
<dbReference type="PANTHER" id="PTHR43791">
    <property type="entry name" value="PERMEASE-RELATED"/>
    <property type="match status" value="1"/>
</dbReference>
<proteinExistence type="predicted"/>
<gene>
    <name evidence="8" type="ORF">AUEXF2481DRAFT_46829</name>
</gene>
<feature type="domain" description="Major facilitator superfamily (MFS) profile" evidence="7">
    <location>
        <begin position="66"/>
        <end position="489"/>
    </location>
</feature>
<evidence type="ECO:0000313" key="8">
    <source>
        <dbReference type="EMBL" id="KEQ96228.1"/>
    </source>
</evidence>
<feature type="transmembrane region" description="Helical" evidence="6">
    <location>
        <begin position="108"/>
        <end position="125"/>
    </location>
</feature>
<evidence type="ECO:0000256" key="3">
    <source>
        <dbReference type="ARBA" id="ARBA00022692"/>
    </source>
</evidence>
<dbReference type="InterPro" id="IPR036259">
    <property type="entry name" value="MFS_trans_sf"/>
</dbReference>
<dbReference type="Proteomes" id="UP000030641">
    <property type="component" value="Unassembled WGS sequence"/>
</dbReference>
<dbReference type="InParanoid" id="A0A074YEK4"/>
<evidence type="ECO:0000313" key="9">
    <source>
        <dbReference type="Proteomes" id="UP000030641"/>
    </source>
</evidence>
<evidence type="ECO:0000256" key="1">
    <source>
        <dbReference type="ARBA" id="ARBA00004141"/>
    </source>
</evidence>
<dbReference type="EMBL" id="KL584757">
    <property type="protein sequence ID" value="KEQ96228.1"/>
    <property type="molecule type" value="Genomic_DNA"/>
</dbReference>
<name>A0A074YEK4_AURSE</name>
<reference evidence="8 9" key="1">
    <citation type="journal article" date="2014" name="BMC Genomics">
        <title>Genome sequencing of four Aureobasidium pullulans varieties: biotechnological potential, stress tolerance, and description of new species.</title>
        <authorList>
            <person name="Gostin Ar C."/>
            <person name="Ohm R.A."/>
            <person name="Kogej T."/>
            <person name="Sonjak S."/>
            <person name="Turk M."/>
            <person name="Zajc J."/>
            <person name="Zalar P."/>
            <person name="Grube M."/>
            <person name="Sun H."/>
            <person name="Han J."/>
            <person name="Sharma A."/>
            <person name="Chiniquy J."/>
            <person name="Ngan C.Y."/>
            <person name="Lipzen A."/>
            <person name="Barry K."/>
            <person name="Grigoriev I.V."/>
            <person name="Gunde-Cimerman N."/>
        </authorList>
    </citation>
    <scope>NUCLEOTIDE SEQUENCE [LARGE SCALE GENOMIC DNA]</scope>
    <source>
        <strain evidence="8 9">EXF-2481</strain>
    </source>
</reference>
<feature type="transmembrane region" description="Helical" evidence="6">
    <location>
        <begin position="157"/>
        <end position="180"/>
    </location>
</feature>
<evidence type="ECO:0000256" key="4">
    <source>
        <dbReference type="ARBA" id="ARBA00022989"/>
    </source>
</evidence>
<comment type="subcellular location">
    <subcellularLocation>
        <location evidence="1">Membrane</location>
        <topology evidence="1">Multi-pass membrane protein</topology>
    </subcellularLocation>
</comment>
<dbReference type="Gene3D" id="1.20.1250.20">
    <property type="entry name" value="MFS general substrate transporter like domains"/>
    <property type="match status" value="1"/>
</dbReference>
<keyword evidence="9" id="KW-1185">Reference proteome</keyword>
<dbReference type="GeneID" id="25368195"/>
<dbReference type="SUPFAM" id="SSF103473">
    <property type="entry name" value="MFS general substrate transporter"/>
    <property type="match status" value="1"/>
</dbReference>
<keyword evidence="4 6" id="KW-1133">Transmembrane helix</keyword>
<feature type="transmembrane region" description="Helical" evidence="6">
    <location>
        <begin position="459"/>
        <end position="480"/>
    </location>
</feature>
<evidence type="ECO:0000256" key="5">
    <source>
        <dbReference type="ARBA" id="ARBA00023136"/>
    </source>
</evidence>
<evidence type="ECO:0000259" key="7">
    <source>
        <dbReference type="PROSITE" id="PS50850"/>
    </source>
</evidence>
<dbReference type="GO" id="GO:0016020">
    <property type="term" value="C:membrane"/>
    <property type="evidence" value="ECO:0007669"/>
    <property type="project" value="UniProtKB-SubCell"/>
</dbReference>
<dbReference type="HOGENOM" id="CLU_001265_2_2_1"/>
<feature type="transmembrane region" description="Helical" evidence="6">
    <location>
        <begin position="432"/>
        <end position="453"/>
    </location>
</feature>
<accession>A0A074YEK4</accession>
<keyword evidence="3 6" id="KW-0812">Transmembrane</keyword>
<keyword evidence="2" id="KW-0813">Transport</keyword>
<evidence type="ECO:0000256" key="6">
    <source>
        <dbReference type="SAM" id="Phobius"/>
    </source>
</evidence>
<dbReference type="InterPro" id="IPR011701">
    <property type="entry name" value="MFS"/>
</dbReference>
<dbReference type="PROSITE" id="PS50850">
    <property type="entry name" value="MFS"/>
    <property type="match status" value="1"/>
</dbReference>
<feature type="transmembrane region" description="Helical" evidence="6">
    <location>
        <begin position="132"/>
        <end position="151"/>
    </location>
</feature>
<evidence type="ECO:0000256" key="2">
    <source>
        <dbReference type="ARBA" id="ARBA00022448"/>
    </source>
</evidence>
<dbReference type="RefSeq" id="XP_013344634.1">
    <property type="nucleotide sequence ID" value="XM_013489180.1"/>
</dbReference>